<evidence type="ECO:0000256" key="2">
    <source>
        <dbReference type="SAM" id="Phobius"/>
    </source>
</evidence>
<dbReference type="SUPFAM" id="SSF103473">
    <property type="entry name" value="MFS general substrate transporter"/>
    <property type="match status" value="1"/>
</dbReference>
<dbReference type="PANTHER" id="PTHR23523:SF2">
    <property type="entry name" value="2-NITROIMIDAZOLE TRANSPORTER"/>
    <property type="match status" value="1"/>
</dbReference>
<feature type="transmembrane region" description="Helical" evidence="2">
    <location>
        <begin position="342"/>
        <end position="364"/>
    </location>
</feature>
<dbReference type="EMBL" id="VXLC01000032">
    <property type="protein sequence ID" value="KAA8880645.1"/>
    <property type="molecule type" value="Genomic_DNA"/>
</dbReference>
<reference evidence="3 4" key="1">
    <citation type="submission" date="2019-09" db="EMBL/GenBank/DDBJ databases">
        <authorList>
            <person name="Wang X."/>
        </authorList>
    </citation>
    <scope>NUCLEOTIDE SEQUENCE [LARGE SCALE GENOMIC DNA]</scope>
    <source>
        <strain evidence="3 4">CICC 11023</strain>
    </source>
</reference>
<dbReference type="GO" id="GO:0022857">
    <property type="term" value="F:transmembrane transporter activity"/>
    <property type="evidence" value="ECO:0007669"/>
    <property type="project" value="InterPro"/>
</dbReference>
<accession>A0A5N0DXA6</accession>
<dbReference type="PANTHER" id="PTHR23523">
    <property type="match status" value="1"/>
</dbReference>
<keyword evidence="2" id="KW-0472">Membrane</keyword>
<dbReference type="AlphaFoldDB" id="A0A5N0DXA6"/>
<dbReference type="OrthoDB" id="5317164at2"/>
<dbReference type="Proteomes" id="UP000323876">
    <property type="component" value="Unassembled WGS sequence"/>
</dbReference>
<feature type="transmembrane region" description="Helical" evidence="2">
    <location>
        <begin position="223"/>
        <end position="244"/>
    </location>
</feature>
<dbReference type="Gene3D" id="1.20.1250.20">
    <property type="entry name" value="MFS general substrate transporter like domains"/>
    <property type="match status" value="1"/>
</dbReference>
<evidence type="ECO:0000313" key="3">
    <source>
        <dbReference type="EMBL" id="KAA8880645.1"/>
    </source>
</evidence>
<feature type="transmembrane region" description="Helical" evidence="2">
    <location>
        <begin position="173"/>
        <end position="192"/>
    </location>
</feature>
<feature type="transmembrane region" description="Helical" evidence="2">
    <location>
        <begin position="312"/>
        <end position="335"/>
    </location>
</feature>
<feature type="transmembrane region" description="Helical" evidence="2">
    <location>
        <begin position="256"/>
        <end position="276"/>
    </location>
</feature>
<sequence length="422" mass="42921">MAAGDGDPAGAAPHRTDIARLVALIAVVAAVAVNLRPGITTVGPELEVLTAHFGAGTRAAGVITAAPLFAFALVSLSTPIVLARISLRAGLYWALALIGMSLAVRPWSGLWIFVLATCAAAAGVGAVGVLLPAVIRAIGNTGPLIAAFTTALQAGSAIGFAAIVPLAHAFGSWQWALAVWAVLAPIGAVALWRSPAASVTSIGTGLPRGPANPIALLRHTETIGLAVFFGLQALVAFVVIGWLPSVLHDAGIGAELAGAYLGLLTCVAVPISFIVPPIVARSAHRARWLAGFSMFSATGILGFIVAPDVAPLAWSIVLGAGLSVFSLALTVITLRAESQEEVLLLSSAVQGVGYLIAAIGPYAFGVVKQFGDGWGLPLTVLFATTLVQVAVGFAVGDPNRRSSGRNSARRRGARSTVEVETP</sequence>
<feature type="transmembrane region" description="Helical" evidence="2">
    <location>
        <begin position="288"/>
        <end position="306"/>
    </location>
</feature>
<dbReference type="InterPro" id="IPR036259">
    <property type="entry name" value="MFS_trans_sf"/>
</dbReference>
<dbReference type="InterPro" id="IPR052524">
    <property type="entry name" value="MFS_Cyanate_Porter"/>
</dbReference>
<name>A0A5N0DXA6_9NOCA</name>
<evidence type="ECO:0000256" key="1">
    <source>
        <dbReference type="SAM" id="MobiDB-lite"/>
    </source>
</evidence>
<comment type="caution">
    <text evidence="3">The sequence shown here is derived from an EMBL/GenBank/DDBJ whole genome shotgun (WGS) entry which is preliminary data.</text>
</comment>
<evidence type="ECO:0000313" key="4">
    <source>
        <dbReference type="Proteomes" id="UP000323876"/>
    </source>
</evidence>
<feature type="region of interest" description="Disordered" evidence="1">
    <location>
        <begin position="400"/>
        <end position="422"/>
    </location>
</feature>
<keyword evidence="4" id="KW-1185">Reference proteome</keyword>
<organism evidence="3 4">
    <name type="scientific">Nocardia colli</name>
    <dbReference type="NCBI Taxonomy" id="2545717"/>
    <lineage>
        <taxon>Bacteria</taxon>
        <taxon>Bacillati</taxon>
        <taxon>Actinomycetota</taxon>
        <taxon>Actinomycetes</taxon>
        <taxon>Mycobacteriales</taxon>
        <taxon>Nocardiaceae</taxon>
        <taxon>Nocardia</taxon>
    </lineage>
</organism>
<keyword evidence="2" id="KW-1133">Transmembrane helix</keyword>
<feature type="transmembrane region" description="Helical" evidence="2">
    <location>
        <begin position="21"/>
        <end position="39"/>
    </location>
</feature>
<dbReference type="RefSeq" id="WP_150407522.1">
    <property type="nucleotide sequence ID" value="NZ_VXLC01000032.1"/>
</dbReference>
<feature type="transmembrane region" description="Helical" evidence="2">
    <location>
        <begin position="89"/>
        <end position="104"/>
    </location>
</feature>
<keyword evidence="2" id="KW-0812">Transmembrane</keyword>
<proteinExistence type="predicted"/>
<feature type="transmembrane region" description="Helical" evidence="2">
    <location>
        <begin position="144"/>
        <end position="167"/>
    </location>
</feature>
<feature type="transmembrane region" description="Helical" evidence="2">
    <location>
        <begin position="59"/>
        <end position="82"/>
    </location>
</feature>
<feature type="transmembrane region" description="Helical" evidence="2">
    <location>
        <begin position="110"/>
        <end position="132"/>
    </location>
</feature>
<gene>
    <name evidence="3" type="ORF">F3087_40740</name>
</gene>
<dbReference type="Pfam" id="PF07690">
    <property type="entry name" value="MFS_1"/>
    <property type="match status" value="1"/>
</dbReference>
<feature type="transmembrane region" description="Helical" evidence="2">
    <location>
        <begin position="376"/>
        <end position="395"/>
    </location>
</feature>
<protein>
    <submittedName>
        <fullName evidence="3">MFS transporter</fullName>
    </submittedName>
</protein>
<dbReference type="InterPro" id="IPR011701">
    <property type="entry name" value="MFS"/>
</dbReference>